<dbReference type="InterPro" id="IPR021808">
    <property type="entry name" value="DUF3383"/>
</dbReference>
<dbReference type="GeneID" id="18505275"/>
<dbReference type="Pfam" id="PF11863">
    <property type="entry name" value="DUF3383"/>
    <property type="match status" value="1"/>
</dbReference>
<gene>
    <name evidence="1" type="ORF">Spp001_14</name>
</gene>
<proteinExistence type="predicted"/>
<protein>
    <recommendedName>
        <fullName evidence="3">Tail sheath protein</fullName>
    </recommendedName>
</protein>
<dbReference type="KEGG" id="vg:18505275"/>
<accession>W6E8D4</accession>
<organism evidence="1 2">
    <name type="scientific">Shewanella phage Spp001</name>
    <dbReference type="NCBI Taxonomy" id="1445859"/>
    <lineage>
        <taxon>Viruses</taxon>
        <taxon>Duplodnaviria</taxon>
        <taxon>Heunggongvirae</taxon>
        <taxon>Uroviricota</taxon>
        <taxon>Caudoviricetes</taxon>
        <taxon>Chaseviridae</taxon>
        <taxon>Nefertitivirinae</taxon>
        <taxon>Yushanvirus</taxon>
        <taxon>Yushanvirus Spp001</taxon>
    </lineage>
</organism>
<keyword evidence="2" id="KW-1185">Reference proteome</keyword>
<dbReference type="RefSeq" id="YP_009008834.1">
    <property type="nucleotide sequence ID" value="NC_023594.2"/>
</dbReference>
<reference evidence="1" key="1">
    <citation type="submission" date="2016-09" db="EMBL/GenBank/DDBJ databases">
        <title>The novel Shewanella putrefaciens-infecting bacteriophage Spp001: Ggenome sequence and lytic enzymes.</title>
        <authorList>
            <person name="Han F."/>
        </authorList>
    </citation>
    <scope>NUCLEOTIDE SEQUENCE</scope>
</reference>
<evidence type="ECO:0008006" key="3">
    <source>
        <dbReference type="Google" id="ProtNLM"/>
    </source>
</evidence>
<evidence type="ECO:0000313" key="1">
    <source>
        <dbReference type="EMBL" id="AHJ10522.1"/>
    </source>
</evidence>
<sequence length="472" mass="50118">MSLPISTVVDVTITFSPKPKELASFGKLLFVTDEQPVSPMVGDVDSYSTHDEVVAAWGANSETAKADLTFRGSGGKDFMVVQVRTVSSPAKLTSGAVGALSSIQLVKAGGFDITVNGSMTQVRDLDFSSATSVTEVAEILDTALTGASVAVANGNLVLTSVANGANSEISFATNDISDTALMLGLTQSVGAVRTPVQVPETPSVTVARADDYDPTFWGIMTHKKYRDTAAIDSLAAFANATKRCLFNTTHQVEALTKDAVNSTVGKLKAKTYDGVLSHYSSYPDEYPSAAVAGRAMLVNFEGTNTMITLNLKSIPGVTVERLRTSELNGLKSNNCNVVVDVAGENVYSDSRMASGLWFDAYHGVSWFRNRVEVGVFNRLRGTPTRVPYTDGGVEVLVTEVERACRQAVTNGLCAPGHNAQGEYLPLGYRIIYIPVADVAAADKGNRIYRGMSVELVGAGALHEVVITGNFNE</sequence>
<dbReference type="EMBL" id="KJ002054">
    <property type="protein sequence ID" value="AHJ10522.1"/>
    <property type="molecule type" value="Genomic_DNA"/>
</dbReference>
<dbReference type="Proteomes" id="UP000019368">
    <property type="component" value="Segment"/>
</dbReference>
<evidence type="ECO:0000313" key="2">
    <source>
        <dbReference type="Proteomes" id="UP000019368"/>
    </source>
</evidence>
<dbReference type="OrthoDB" id="7391at10239"/>
<name>W6E8D4_9CAUD</name>